<protein>
    <submittedName>
        <fullName evidence="2">DNA primase</fullName>
    </submittedName>
</protein>
<organism evidence="2 3">
    <name type="scientific">Kitasatospora acidiphila</name>
    <dbReference type="NCBI Taxonomy" id="2567942"/>
    <lineage>
        <taxon>Bacteria</taxon>
        <taxon>Bacillati</taxon>
        <taxon>Actinomycetota</taxon>
        <taxon>Actinomycetes</taxon>
        <taxon>Kitasatosporales</taxon>
        <taxon>Streptomycetaceae</taxon>
        <taxon>Kitasatospora</taxon>
    </lineage>
</organism>
<dbReference type="EMBL" id="VIGB01000003">
    <property type="protein sequence ID" value="TQF04497.1"/>
    <property type="molecule type" value="Genomic_DNA"/>
</dbReference>
<feature type="domain" description="DNA primase/polymerase bifunctional N-terminal" evidence="1">
    <location>
        <begin position="22"/>
        <end position="222"/>
    </location>
</feature>
<evidence type="ECO:0000259" key="1">
    <source>
        <dbReference type="SMART" id="SM00943"/>
    </source>
</evidence>
<dbReference type="Proteomes" id="UP000319103">
    <property type="component" value="Unassembled WGS sequence"/>
</dbReference>
<accession>A0A540W6E1</accession>
<dbReference type="AlphaFoldDB" id="A0A540W6E1"/>
<comment type="caution">
    <text evidence="2">The sequence shown here is derived from an EMBL/GenBank/DDBJ whole genome shotgun (WGS) entry which is preliminary data.</text>
</comment>
<dbReference type="OrthoDB" id="3691293at2"/>
<reference evidence="2 3" key="1">
    <citation type="submission" date="2019-06" db="EMBL/GenBank/DDBJ databases">
        <title>Description of Kitasatospora acidophila sp. nov. isolated from pine grove soil, and reclassification of Streptomyces novaecaesareae to Kitasatospora novaeceasareae comb. nov.</title>
        <authorList>
            <person name="Kim M.J."/>
        </authorList>
    </citation>
    <scope>NUCLEOTIDE SEQUENCE [LARGE SCALE GENOMIC DNA]</scope>
    <source>
        <strain evidence="2 3">MMS16-CNU292</strain>
    </source>
</reference>
<proteinExistence type="predicted"/>
<name>A0A540W6E1_9ACTN</name>
<dbReference type="InterPro" id="IPR015330">
    <property type="entry name" value="DNA_primase/pol_bifunc_N"/>
</dbReference>
<evidence type="ECO:0000313" key="2">
    <source>
        <dbReference type="EMBL" id="TQF04497.1"/>
    </source>
</evidence>
<dbReference type="RefSeq" id="WP_141635068.1">
    <property type="nucleotide sequence ID" value="NZ_VIGB01000003.1"/>
</dbReference>
<dbReference type="Pfam" id="PF09250">
    <property type="entry name" value="Prim-Pol"/>
    <property type="match status" value="1"/>
</dbReference>
<gene>
    <name evidence="2" type="ORF">E6W39_22525</name>
</gene>
<sequence>MRETREPSGRHRRTRQALLQAALTCTQRWHWPVVPGAVPVLRAGDGTGPSVCCGCADPHCPVPAAHPHGQSLLAATTDARMVRWWWERHSPQAPVLVATGTAVAAVSLPAAAGARLLGYLDALRIPCGPVLAGPTRCALLVAPYGYPELGELLAAQEATLRPGGAPGQVPSCVRYHGPGGFLVLPPSRVGLGQAAVRWVRRPVPLPGGGVRLPPVAQLLEGLVAAGSAVPDGSRLAY</sequence>
<keyword evidence="3" id="KW-1185">Reference proteome</keyword>
<evidence type="ECO:0000313" key="3">
    <source>
        <dbReference type="Proteomes" id="UP000319103"/>
    </source>
</evidence>
<dbReference type="SMART" id="SM00943">
    <property type="entry name" value="Prim-Pol"/>
    <property type="match status" value="1"/>
</dbReference>